<proteinExistence type="predicted"/>
<keyword evidence="4" id="KW-1185">Reference proteome</keyword>
<dbReference type="Proteomes" id="UP000789901">
    <property type="component" value="Unassembled WGS sequence"/>
</dbReference>
<name>A0ABN7URH3_GIGMA</name>
<feature type="domain" description="SCP" evidence="2">
    <location>
        <begin position="29"/>
        <end position="103"/>
    </location>
</feature>
<dbReference type="EMBL" id="CAJVQB010005348">
    <property type="protein sequence ID" value="CAG8659506.1"/>
    <property type="molecule type" value="Genomic_DNA"/>
</dbReference>
<organism evidence="3 4">
    <name type="scientific">Gigaspora margarita</name>
    <dbReference type="NCBI Taxonomy" id="4874"/>
    <lineage>
        <taxon>Eukaryota</taxon>
        <taxon>Fungi</taxon>
        <taxon>Fungi incertae sedis</taxon>
        <taxon>Mucoromycota</taxon>
        <taxon>Glomeromycotina</taxon>
        <taxon>Glomeromycetes</taxon>
        <taxon>Diversisporales</taxon>
        <taxon>Gigasporaceae</taxon>
        <taxon>Gigaspora</taxon>
    </lineage>
</organism>
<dbReference type="PANTHER" id="PTHR31157">
    <property type="entry name" value="SCP DOMAIN-CONTAINING PROTEIN"/>
    <property type="match status" value="1"/>
</dbReference>
<protein>
    <submittedName>
        <fullName evidence="3">11208_t:CDS:1</fullName>
    </submittedName>
</protein>
<reference evidence="3 4" key="1">
    <citation type="submission" date="2021-06" db="EMBL/GenBank/DDBJ databases">
        <authorList>
            <person name="Kallberg Y."/>
            <person name="Tangrot J."/>
            <person name="Rosling A."/>
        </authorList>
    </citation>
    <scope>NUCLEOTIDE SEQUENCE [LARGE SCALE GENOMIC DNA]</scope>
    <source>
        <strain evidence="3 4">120-4 pot B 10/14</strain>
    </source>
</reference>
<dbReference type="CDD" id="cd05379">
    <property type="entry name" value="CAP_bacterial"/>
    <property type="match status" value="1"/>
</dbReference>
<evidence type="ECO:0000313" key="4">
    <source>
        <dbReference type="Proteomes" id="UP000789901"/>
    </source>
</evidence>
<accession>A0ABN7URH3</accession>
<gene>
    <name evidence="3" type="ORF">GMARGA_LOCUS9806</name>
</gene>
<dbReference type="Pfam" id="PF00188">
    <property type="entry name" value="CAP"/>
    <property type="match status" value="1"/>
</dbReference>
<evidence type="ECO:0000256" key="1">
    <source>
        <dbReference type="SAM" id="SignalP"/>
    </source>
</evidence>
<comment type="caution">
    <text evidence="3">The sequence shown here is derived from an EMBL/GenBank/DDBJ whole genome shotgun (WGS) entry which is preliminary data.</text>
</comment>
<feature type="chain" id="PRO_5046533434" evidence="1">
    <location>
        <begin position="23"/>
        <end position="107"/>
    </location>
</feature>
<dbReference type="SUPFAM" id="SSF55797">
    <property type="entry name" value="PR-1-like"/>
    <property type="match status" value="1"/>
</dbReference>
<dbReference type="InterPro" id="IPR014044">
    <property type="entry name" value="CAP_dom"/>
</dbReference>
<dbReference type="InterPro" id="IPR035940">
    <property type="entry name" value="CAP_sf"/>
</dbReference>
<keyword evidence="1" id="KW-0732">Signal</keyword>
<sequence>MRSITSFLVVALMLFNVISVQCMNEQKMLDLVNIERKKAGISPITLNSDLCSVAQDHSDFMSKNNDLTHDDPAGSLGQRFTQHGYRFSCAGENIAEGFSDEVSVMKG</sequence>
<feature type="signal peptide" evidence="1">
    <location>
        <begin position="1"/>
        <end position="22"/>
    </location>
</feature>
<dbReference type="Gene3D" id="3.40.33.10">
    <property type="entry name" value="CAP"/>
    <property type="match status" value="1"/>
</dbReference>
<evidence type="ECO:0000259" key="2">
    <source>
        <dbReference type="Pfam" id="PF00188"/>
    </source>
</evidence>
<dbReference type="PANTHER" id="PTHR31157:SF1">
    <property type="entry name" value="SCP DOMAIN-CONTAINING PROTEIN"/>
    <property type="match status" value="1"/>
</dbReference>
<evidence type="ECO:0000313" key="3">
    <source>
        <dbReference type="EMBL" id="CAG8659506.1"/>
    </source>
</evidence>